<comment type="caution">
    <text evidence="4">The sequence shown here is derived from an EMBL/GenBank/DDBJ whole genome shotgun (WGS) entry which is preliminary data.</text>
</comment>
<dbReference type="PANTHER" id="PTHR43673">
    <property type="entry name" value="NAD(P)H NITROREDUCTASE YDGI-RELATED"/>
    <property type="match status" value="1"/>
</dbReference>
<keyword evidence="2" id="KW-0560">Oxidoreductase</keyword>
<dbReference type="Proteomes" id="UP000193303">
    <property type="component" value="Unassembled WGS sequence"/>
</dbReference>
<dbReference type="SUPFAM" id="SSF55469">
    <property type="entry name" value="FMN-dependent nitroreductase-like"/>
    <property type="match status" value="1"/>
</dbReference>
<dbReference type="RefSeq" id="WP_085357733.1">
    <property type="nucleotide sequence ID" value="NZ_MTAB01000002.1"/>
</dbReference>
<dbReference type="EMBL" id="MTAB01000002">
    <property type="protein sequence ID" value="OSI24998.1"/>
    <property type="molecule type" value="Genomic_DNA"/>
</dbReference>
<dbReference type="InterPro" id="IPR000415">
    <property type="entry name" value="Nitroreductase-like"/>
</dbReference>
<organism evidence="4 5">
    <name type="scientific">Neisseria dumasiana</name>
    <dbReference type="NCBI Taxonomy" id="1931275"/>
    <lineage>
        <taxon>Bacteria</taxon>
        <taxon>Pseudomonadati</taxon>
        <taxon>Pseudomonadota</taxon>
        <taxon>Betaproteobacteria</taxon>
        <taxon>Neisseriales</taxon>
        <taxon>Neisseriaceae</taxon>
        <taxon>Neisseria</taxon>
    </lineage>
</organism>
<dbReference type="OrthoDB" id="9784375at2"/>
<evidence type="ECO:0000313" key="5">
    <source>
        <dbReference type="Proteomes" id="UP000193303"/>
    </source>
</evidence>
<dbReference type="GO" id="GO:0016491">
    <property type="term" value="F:oxidoreductase activity"/>
    <property type="evidence" value="ECO:0007669"/>
    <property type="project" value="UniProtKB-KW"/>
</dbReference>
<accession>A0A1X3DLA0</accession>
<dbReference type="Pfam" id="PF00881">
    <property type="entry name" value="Nitroreductase"/>
    <property type="match status" value="1"/>
</dbReference>
<dbReference type="STRING" id="1931275.BV914_01570"/>
<evidence type="ECO:0000256" key="1">
    <source>
        <dbReference type="ARBA" id="ARBA00007118"/>
    </source>
</evidence>
<dbReference type="InterPro" id="IPR029479">
    <property type="entry name" value="Nitroreductase"/>
</dbReference>
<name>A0A1X3DLA0_9NEIS</name>
<dbReference type="AlphaFoldDB" id="A0A1X3DLA0"/>
<reference evidence="5" key="1">
    <citation type="submission" date="2017-01" db="EMBL/GenBank/DDBJ databases">
        <authorList>
            <person name="Mah S.A."/>
            <person name="Swanson W.J."/>
            <person name="Moy G.W."/>
            <person name="Vacquier V.D."/>
        </authorList>
    </citation>
    <scope>NUCLEOTIDE SEQUENCE [LARGE SCALE GENOMIC DNA]</scope>
    <source>
        <strain evidence="5">124861</strain>
    </source>
</reference>
<feature type="domain" description="Nitroreductase" evidence="3">
    <location>
        <begin position="9"/>
        <end position="182"/>
    </location>
</feature>
<comment type="similarity">
    <text evidence="1">Belongs to the nitroreductase family.</text>
</comment>
<dbReference type="PANTHER" id="PTHR43673:SF12">
    <property type="entry name" value="PROTEIN DRGA"/>
    <property type="match status" value="1"/>
</dbReference>
<sequence length="202" mass="21886">MTRLISLLQQRVSANGFSEGDISESELACFVHAACLSPSAYHLQNWHFTAVQSKEAKHALYQAAFCQPKILQAAAVIVMSGDLSAYRHLADRLQPSVQAGILSAHTAESWSRAAYGALHENAPAQRDEAVRSVSLAAMPLMLAAQERGWATCPMSGFDPEAVRQVAGLAENLLPVLLVAIGKPESNQKQKIRMPVNHVFTVI</sequence>
<dbReference type="Gene3D" id="3.40.109.10">
    <property type="entry name" value="NADH Oxidase"/>
    <property type="match status" value="1"/>
</dbReference>
<evidence type="ECO:0000313" key="4">
    <source>
        <dbReference type="EMBL" id="OSI24998.1"/>
    </source>
</evidence>
<proteinExistence type="inferred from homology"/>
<protein>
    <recommendedName>
        <fullName evidence="3">Nitroreductase domain-containing protein</fullName>
    </recommendedName>
</protein>
<evidence type="ECO:0000256" key="2">
    <source>
        <dbReference type="ARBA" id="ARBA00023002"/>
    </source>
</evidence>
<gene>
    <name evidence="4" type="ORF">BV912_01045</name>
</gene>
<evidence type="ECO:0000259" key="3">
    <source>
        <dbReference type="Pfam" id="PF00881"/>
    </source>
</evidence>